<comment type="caution">
    <text evidence="2">The sequence shown here is derived from an EMBL/GenBank/DDBJ whole genome shotgun (WGS) entry which is preliminary data.</text>
</comment>
<proteinExistence type="predicted"/>
<dbReference type="RefSeq" id="WP_110017406.1">
    <property type="nucleotide sequence ID" value="NZ_QGTJ01000002.1"/>
</dbReference>
<protein>
    <submittedName>
        <fullName evidence="2">Uncharacterized protein</fullName>
    </submittedName>
</protein>
<dbReference type="EMBL" id="QGTJ01000002">
    <property type="protein sequence ID" value="PWV64776.1"/>
    <property type="molecule type" value="Genomic_DNA"/>
</dbReference>
<keyword evidence="1" id="KW-0732">Signal</keyword>
<name>A0A317N077_9GAMM</name>
<feature type="signal peptide" evidence="1">
    <location>
        <begin position="1"/>
        <end position="22"/>
    </location>
</feature>
<sequence>MSRRGRALLVALLLAGSHAALAEGLDAPAGKRVAAPSVAPLTLDGVRYEAPADTRDFGDEQAGGYIVACDARSGRELWRLRIYATAYDGQLEQDVQDVYIRSLRAGPHGRTLEIVDELDRHYTLDLATRTVRAR</sequence>
<organism evidence="2 3">
    <name type="scientific">Plasticicumulans acidivorans</name>
    <dbReference type="NCBI Taxonomy" id="886464"/>
    <lineage>
        <taxon>Bacteria</taxon>
        <taxon>Pseudomonadati</taxon>
        <taxon>Pseudomonadota</taxon>
        <taxon>Gammaproteobacteria</taxon>
        <taxon>Candidatus Competibacteraceae</taxon>
        <taxon>Plasticicumulans</taxon>
    </lineage>
</organism>
<dbReference type="OrthoDB" id="7068795at2"/>
<dbReference type="Proteomes" id="UP000246569">
    <property type="component" value="Unassembled WGS sequence"/>
</dbReference>
<evidence type="ECO:0000313" key="3">
    <source>
        <dbReference type="Proteomes" id="UP000246569"/>
    </source>
</evidence>
<accession>A0A317N077</accession>
<reference evidence="2 3" key="1">
    <citation type="submission" date="2018-05" db="EMBL/GenBank/DDBJ databases">
        <title>Genomic Encyclopedia of Type Strains, Phase IV (KMG-IV): sequencing the most valuable type-strain genomes for metagenomic binning, comparative biology and taxonomic classification.</title>
        <authorList>
            <person name="Goeker M."/>
        </authorList>
    </citation>
    <scope>NUCLEOTIDE SEQUENCE [LARGE SCALE GENOMIC DNA]</scope>
    <source>
        <strain evidence="2 3">DSM 23606</strain>
    </source>
</reference>
<gene>
    <name evidence="2" type="ORF">C7443_102429</name>
</gene>
<dbReference type="AlphaFoldDB" id="A0A317N077"/>
<evidence type="ECO:0000313" key="2">
    <source>
        <dbReference type="EMBL" id="PWV64776.1"/>
    </source>
</evidence>
<keyword evidence="3" id="KW-1185">Reference proteome</keyword>
<feature type="chain" id="PRO_5016340981" evidence="1">
    <location>
        <begin position="23"/>
        <end position="134"/>
    </location>
</feature>
<evidence type="ECO:0000256" key="1">
    <source>
        <dbReference type="SAM" id="SignalP"/>
    </source>
</evidence>